<name>A0A8X6GHY8_TRICU</name>
<comment type="caution">
    <text evidence="2">The sequence shown here is derived from an EMBL/GenBank/DDBJ whole genome shotgun (WGS) entry which is preliminary data.</text>
</comment>
<evidence type="ECO:0000256" key="1">
    <source>
        <dbReference type="SAM" id="Phobius"/>
    </source>
</evidence>
<reference evidence="2" key="1">
    <citation type="submission" date="2020-07" db="EMBL/GenBank/DDBJ databases">
        <title>Multicomponent nature underlies the extraordinary mechanical properties of spider dragline silk.</title>
        <authorList>
            <person name="Kono N."/>
            <person name="Nakamura H."/>
            <person name="Mori M."/>
            <person name="Yoshida Y."/>
            <person name="Ohtoshi R."/>
            <person name="Malay A.D."/>
            <person name="Moran D.A.P."/>
            <person name="Tomita M."/>
            <person name="Numata K."/>
            <person name="Arakawa K."/>
        </authorList>
    </citation>
    <scope>NUCLEOTIDE SEQUENCE</scope>
</reference>
<dbReference type="Proteomes" id="UP000887116">
    <property type="component" value="Unassembled WGS sequence"/>
</dbReference>
<dbReference type="EMBL" id="BMAO01005585">
    <property type="protein sequence ID" value="GFR02345.1"/>
    <property type="molecule type" value="Genomic_DNA"/>
</dbReference>
<keyword evidence="3" id="KW-1185">Reference proteome</keyword>
<evidence type="ECO:0000313" key="2">
    <source>
        <dbReference type="EMBL" id="GFR02345.1"/>
    </source>
</evidence>
<organism evidence="2 3">
    <name type="scientific">Trichonephila clavata</name>
    <name type="common">Joro spider</name>
    <name type="synonym">Nephila clavata</name>
    <dbReference type="NCBI Taxonomy" id="2740835"/>
    <lineage>
        <taxon>Eukaryota</taxon>
        <taxon>Metazoa</taxon>
        <taxon>Ecdysozoa</taxon>
        <taxon>Arthropoda</taxon>
        <taxon>Chelicerata</taxon>
        <taxon>Arachnida</taxon>
        <taxon>Araneae</taxon>
        <taxon>Araneomorphae</taxon>
        <taxon>Entelegynae</taxon>
        <taxon>Araneoidea</taxon>
        <taxon>Nephilidae</taxon>
        <taxon>Trichonephila</taxon>
    </lineage>
</organism>
<sequence>MLTLLSAYCIWGEEHLPGATTFGNDQRLAPADSSAFALFALLLLCGVIGGDLAPCVNGWWLLLLHIAKASSCTRS</sequence>
<dbReference type="AlphaFoldDB" id="A0A8X6GHY8"/>
<keyword evidence="1" id="KW-0812">Transmembrane</keyword>
<gene>
    <name evidence="2" type="ORF">TNCT_166191</name>
</gene>
<protein>
    <submittedName>
        <fullName evidence="2">Uncharacterized protein</fullName>
    </submittedName>
</protein>
<keyword evidence="1" id="KW-0472">Membrane</keyword>
<feature type="transmembrane region" description="Helical" evidence="1">
    <location>
        <begin position="36"/>
        <end position="64"/>
    </location>
</feature>
<proteinExistence type="predicted"/>
<evidence type="ECO:0000313" key="3">
    <source>
        <dbReference type="Proteomes" id="UP000887116"/>
    </source>
</evidence>
<keyword evidence="1" id="KW-1133">Transmembrane helix</keyword>
<accession>A0A8X6GHY8</accession>